<organism evidence="6">
    <name type="scientific">Homalodisca liturata</name>
    <dbReference type="NCBI Taxonomy" id="320908"/>
    <lineage>
        <taxon>Eukaryota</taxon>
        <taxon>Metazoa</taxon>
        <taxon>Ecdysozoa</taxon>
        <taxon>Arthropoda</taxon>
        <taxon>Hexapoda</taxon>
        <taxon>Insecta</taxon>
        <taxon>Pterygota</taxon>
        <taxon>Neoptera</taxon>
        <taxon>Paraneoptera</taxon>
        <taxon>Hemiptera</taxon>
        <taxon>Auchenorrhyncha</taxon>
        <taxon>Membracoidea</taxon>
        <taxon>Cicadellidae</taxon>
        <taxon>Cicadellinae</taxon>
        <taxon>Proconiini</taxon>
        <taxon>Homalodisca</taxon>
    </lineage>
</organism>
<evidence type="ECO:0000256" key="3">
    <source>
        <dbReference type="ARBA" id="ARBA00023054"/>
    </source>
</evidence>
<dbReference type="GO" id="GO:0000149">
    <property type="term" value="F:SNARE binding"/>
    <property type="evidence" value="ECO:0007669"/>
    <property type="project" value="TreeGrafter"/>
</dbReference>
<name>A0A1B6JPM5_9HEMI</name>
<dbReference type="GO" id="GO:0042147">
    <property type="term" value="P:retrograde transport, endosome to Golgi"/>
    <property type="evidence" value="ECO:0007669"/>
    <property type="project" value="InterPro"/>
</dbReference>
<dbReference type="Pfam" id="PF10475">
    <property type="entry name" value="Vps54_N"/>
    <property type="match status" value="1"/>
</dbReference>
<feature type="domain" description="Vacuolar protein sorting-associated protein 54 N-terminal" evidence="5">
    <location>
        <begin position="68"/>
        <end position="350"/>
    </location>
</feature>
<dbReference type="GO" id="GO:0015031">
    <property type="term" value="P:protein transport"/>
    <property type="evidence" value="ECO:0007669"/>
    <property type="project" value="UniProtKB-KW"/>
</dbReference>
<dbReference type="PANTHER" id="PTHR13258:SF0">
    <property type="entry name" value="SYNDETIN"/>
    <property type="match status" value="1"/>
</dbReference>
<keyword evidence="1" id="KW-0813">Transport</keyword>
<dbReference type="GO" id="GO:1990745">
    <property type="term" value="C:EARP complex"/>
    <property type="evidence" value="ECO:0007669"/>
    <property type="project" value="InterPro"/>
</dbReference>
<dbReference type="Pfam" id="PF10474">
    <property type="entry name" value="Syndetin_C"/>
    <property type="match status" value="1"/>
</dbReference>
<protein>
    <recommendedName>
        <fullName evidence="7">Syndetin C-terminal domain-containing protein</fullName>
    </recommendedName>
</protein>
<evidence type="ECO:0000256" key="1">
    <source>
        <dbReference type="ARBA" id="ARBA00022448"/>
    </source>
</evidence>
<evidence type="ECO:0000256" key="2">
    <source>
        <dbReference type="ARBA" id="ARBA00022927"/>
    </source>
</evidence>
<reference evidence="6" key="1">
    <citation type="submission" date="2015-11" db="EMBL/GenBank/DDBJ databases">
        <title>De novo transcriptome assembly of four potential Pierce s Disease insect vectors from Arizona vineyards.</title>
        <authorList>
            <person name="Tassone E.E."/>
        </authorList>
    </citation>
    <scope>NUCLEOTIDE SEQUENCE</scope>
</reference>
<dbReference type="InterPro" id="IPR040047">
    <property type="entry name" value="VPS50"/>
</dbReference>
<dbReference type="EMBL" id="GECU01006621">
    <property type="protein sequence ID" value="JAT01086.1"/>
    <property type="molecule type" value="Transcribed_RNA"/>
</dbReference>
<keyword evidence="2" id="KW-0653">Protein transport</keyword>
<dbReference type="AlphaFoldDB" id="A0A1B6JPM5"/>
<evidence type="ECO:0008006" key="7">
    <source>
        <dbReference type="Google" id="ProtNLM"/>
    </source>
</evidence>
<proteinExistence type="predicted"/>
<keyword evidence="3" id="KW-0175">Coiled coil</keyword>
<dbReference type="GO" id="GO:0005829">
    <property type="term" value="C:cytosol"/>
    <property type="evidence" value="ECO:0007669"/>
    <property type="project" value="GOC"/>
</dbReference>
<dbReference type="GO" id="GO:0032456">
    <property type="term" value="P:endocytic recycling"/>
    <property type="evidence" value="ECO:0007669"/>
    <property type="project" value="InterPro"/>
</dbReference>
<feature type="domain" description="Syndetin C-terminal" evidence="4">
    <location>
        <begin position="696"/>
        <end position="926"/>
    </location>
</feature>
<dbReference type="PANTHER" id="PTHR13258">
    <property type="entry name" value="SYNDETIN"/>
    <property type="match status" value="1"/>
</dbReference>
<gene>
    <name evidence="6" type="ORF">g.48180</name>
</gene>
<sequence>MENFNMEDIKHKFLGFISKQGNPGKVPIVGGKFDSDSRTAQADKSEEIALGQNEDNKDTQSDRDILESILPDYYQEEGFDPSLFELKKLPAELDGDLLERDLANLKKQQVVVSNHVLQLILEKQLAREQEFQRIVEVQTLVDETLSMVRRGRQDLRVAREHFTTASLGILANYRKRTIVQDLLRSLNSIKTLQLTESRMQELLTSGDYAGAISLLVECQGATAMYRHFTCVAALSGKLQDTLVMAEEQLDQALANVCYKFDESVYGKLQAAYALLGKTQIAMDQLHMHFTSAVHNSAYKVVHSYIQPDSTKKQYAHLCKNVPESEFIKCLIALCKAMWEIIYSYHHVVNWHRHHSTQELAGDSGNFETSLYEQYVHQKLESGLKRLWHDTQTRVSALFLAADLTHYKFDEFLQLLAVVHRLEQIGEEFCGSESEELQNCVRAQSSNYFKRYHTARLDELRIFLENEVWAPCPVRDGFSLLQLQEFRGLRNSLQQYAGVSPVQVPSRGSGSLDGSSVGGSFFTRYTTSDSPFDSCPDIGSLSQDENILDVTDYTSGYFSEDSDEENTELTGAVTAKNNRNRRRHDCSGPLLTNTTLTVLRHCGKYLQMSRLLRANSTEVVVCLSQLFDYYLYAVYSFFASDLPAVTSSSTLSLKLQATLKRIKESLTPNQKEEEAIEYKVGEPSMSMVVDLNSNEALHGLSERVVAVESLVFLADQFIFLKPYLEHLQPQSHTLHVLYNQSVSVASEVRRPVYACVAWRAVDIRQALSLMMRVNWEVKDVESKHSNYVDFILRDLQIFSMRLEEISKNITIAQPVVDTLWANIAQQLADIFVEGFSSAKKCSNGGRGLMQLDWTQLVSQLEKMCSLRPIPHKEFVEAYVKAYYLPEQALETFVRDHNEYSSKQILALVSCACQTNKKLRQKLTSLIEDQERLGTR</sequence>
<accession>A0A1B6JPM5</accession>
<evidence type="ECO:0000313" key="6">
    <source>
        <dbReference type="EMBL" id="JAT01086.1"/>
    </source>
</evidence>
<dbReference type="InterPro" id="IPR019515">
    <property type="entry name" value="VPS54_N"/>
</dbReference>
<evidence type="ECO:0000259" key="4">
    <source>
        <dbReference type="Pfam" id="PF10474"/>
    </source>
</evidence>
<dbReference type="InterPro" id="IPR019514">
    <property type="entry name" value="Syndetin_C"/>
</dbReference>
<evidence type="ECO:0000259" key="5">
    <source>
        <dbReference type="Pfam" id="PF10475"/>
    </source>
</evidence>